<evidence type="ECO:0000256" key="17">
    <source>
        <dbReference type="ARBA" id="ARBA00023172"/>
    </source>
</evidence>
<dbReference type="CDD" id="cd00303">
    <property type="entry name" value="retropepsin_like"/>
    <property type="match status" value="1"/>
</dbReference>
<keyword evidence="8" id="KW-0479">Metal-binding</keyword>
<dbReference type="InterPro" id="IPR000953">
    <property type="entry name" value="Chromo/chromo_shadow_dom"/>
</dbReference>
<dbReference type="Pfam" id="PF00078">
    <property type="entry name" value="RVT_1"/>
    <property type="match status" value="1"/>
</dbReference>
<keyword evidence="14" id="KW-0695">RNA-directed DNA polymerase</keyword>
<dbReference type="Gene3D" id="2.40.70.10">
    <property type="entry name" value="Acid Proteases"/>
    <property type="match status" value="1"/>
</dbReference>
<dbReference type="Gene3D" id="1.10.340.70">
    <property type="match status" value="1"/>
</dbReference>
<dbReference type="GO" id="GO:0003964">
    <property type="term" value="F:RNA-directed DNA polymerase activity"/>
    <property type="evidence" value="ECO:0007669"/>
    <property type="project" value="UniProtKB-KW"/>
</dbReference>
<dbReference type="InterPro" id="IPR043128">
    <property type="entry name" value="Rev_trsase/Diguanyl_cyclase"/>
</dbReference>
<evidence type="ECO:0000256" key="14">
    <source>
        <dbReference type="ARBA" id="ARBA00022918"/>
    </source>
</evidence>
<keyword evidence="27" id="KW-1185">Reference proteome</keyword>
<dbReference type="GO" id="GO:0006508">
    <property type="term" value="P:proteolysis"/>
    <property type="evidence" value="ECO:0007669"/>
    <property type="project" value="UniProtKB-KW"/>
</dbReference>
<dbReference type="GO" id="GO:0008270">
    <property type="term" value="F:zinc ion binding"/>
    <property type="evidence" value="ECO:0007669"/>
    <property type="project" value="UniProtKB-KW"/>
</dbReference>
<reference evidence="26" key="1">
    <citation type="journal article" date="2023" name="Science">
        <title>Genome structures resolve the early diversification of teleost fishes.</title>
        <authorList>
            <person name="Parey E."/>
            <person name="Louis A."/>
            <person name="Montfort J."/>
            <person name="Bouchez O."/>
            <person name="Roques C."/>
            <person name="Iampietro C."/>
            <person name="Lluch J."/>
            <person name="Castinel A."/>
            <person name="Donnadieu C."/>
            <person name="Desvignes T."/>
            <person name="Floi Bucao C."/>
            <person name="Jouanno E."/>
            <person name="Wen M."/>
            <person name="Mejri S."/>
            <person name="Dirks R."/>
            <person name="Jansen H."/>
            <person name="Henkel C."/>
            <person name="Chen W.J."/>
            <person name="Zahm M."/>
            <person name="Cabau C."/>
            <person name="Klopp C."/>
            <person name="Thompson A.W."/>
            <person name="Robinson-Rechavi M."/>
            <person name="Braasch I."/>
            <person name="Lecointre G."/>
            <person name="Bobe J."/>
            <person name="Postlethwait J.H."/>
            <person name="Berthelot C."/>
            <person name="Roest Crollius H."/>
            <person name="Guiguen Y."/>
        </authorList>
    </citation>
    <scope>NUCLEOTIDE SEQUENCE</scope>
    <source>
        <strain evidence="26">WJC10195</strain>
    </source>
</reference>
<dbReference type="FunFam" id="1.10.340.70:FF:000001">
    <property type="entry name" value="Retrovirus-related Pol polyprotein from transposon gypsy-like Protein"/>
    <property type="match status" value="1"/>
</dbReference>
<evidence type="ECO:0000256" key="11">
    <source>
        <dbReference type="ARBA" id="ARBA00022801"/>
    </source>
</evidence>
<dbReference type="InterPro" id="IPR036397">
    <property type="entry name" value="RNaseH_sf"/>
</dbReference>
<organism evidence="26 27">
    <name type="scientific">Synaphobranchus kaupii</name>
    <name type="common">Kaup's arrowtooth eel</name>
    <dbReference type="NCBI Taxonomy" id="118154"/>
    <lineage>
        <taxon>Eukaryota</taxon>
        <taxon>Metazoa</taxon>
        <taxon>Chordata</taxon>
        <taxon>Craniata</taxon>
        <taxon>Vertebrata</taxon>
        <taxon>Euteleostomi</taxon>
        <taxon>Actinopterygii</taxon>
        <taxon>Neopterygii</taxon>
        <taxon>Teleostei</taxon>
        <taxon>Anguilliformes</taxon>
        <taxon>Synaphobranchidae</taxon>
        <taxon>Synaphobranchus</taxon>
    </lineage>
</organism>
<dbReference type="InterPro" id="IPR021109">
    <property type="entry name" value="Peptidase_aspartic_dom_sf"/>
</dbReference>
<dbReference type="Gene3D" id="3.30.420.10">
    <property type="entry name" value="Ribonuclease H-like superfamily/Ribonuclease H"/>
    <property type="match status" value="1"/>
</dbReference>
<feature type="domain" description="Integrase catalytic" evidence="25">
    <location>
        <begin position="1038"/>
        <end position="1197"/>
    </location>
</feature>
<keyword evidence="9" id="KW-0064">Aspartyl protease</keyword>
<keyword evidence="7" id="KW-0540">Nuclease</keyword>
<dbReference type="InterPro" id="IPR001878">
    <property type="entry name" value="Znf_CCHC"/>
</dbReference>
<evidence type="ECO:0000256" key="3">
    <source>
        <dbReference type="ARBA" id="ARBA00012180"/>
    </source>
</evidence>
<dbReference type="PROSITE" id="PS50994">
    <property type="entry name" value="INTEGRASE"/>
    <property type="match status" value="1"/>
</dbReference>
<dbReference type="Pfam" id="PF24626">
    <property type="entry name" value="SH3_Tf2-1"/>
    <property type="match status" value="1"/>
</dbReference>
<dbReference type="SUPFAM" id="SSF54160">
    <property type="entry name" value="Chromo domain-like"/>
    <property type="match status" value="1"/>
</dbReference>
<keyword evidence="4" id="KW-0645">Protease</keyword>
<dbReference type="SUPFAM" id="SSF56672">
    <property type="entry name" value="DNA/RNA polymerases"/>
    <property type="match status" value="1"/>
</dbReference>
<evidence type="ECO:0000313" key="27">
    <source>
        <dbReference type="Proteomes" id="UP001152622"/>
    </source>
</evidence>
<evidence type="ECO:0000313" key="26">
    <source>
        <dbReference type="EMBL" id="KAJ8346958.1"/>
    </source>
</evidence>
<keyword evidence="13" id="KW-0229">DNA integration</keyword>
<dbReference type="FunFam" id="3.30.420.10:FF:000032">
    <property type="entry name" value="Retrovirus-related Pol polyprotein from transposon 297-like Protein"/>
    <property type="match status" value="1"/>
</dbReference>
<evidence type="ECO:0000256" key="7">
    <source>
        <dbReference type="ARBA" id="ARBA00022722"/>
    </source>
</evidence>
<dbReference type="EMBL" id="JAINUF010000011">
    <property type="protein sequence ID" value="KAJ8346958.1"/>
    <property type="molecule type" value="Genomic_DNA"/>
</dbReference>
<feature type="domain" description="Reverse transcriptase" evidence="24">
    <location>
        <begin position="520"/>
        <end position="699"/>
    </location>
</feature>
<evidence type="ECO:0000256" key="9">
    <source>
        <dbReference type="ARBA" id="ARBA00022750"/>
    </source>
</evidence>
<keyword evidence="5" id="KW-0808">Transferase</keyword>
<gene>
    <name evidence="26" type="ORF">SKAU_G00283590</name>
</gene>
<comment type="caution">
    <text evidence="26">The sequence shown here is derived from an EMBL/GenBank/DDBJ whole genome shotgun (WGS) entry which is preliminary data.</text>
</comment>
<evidence type="ECO:0000256" key="4">
    <source>
        <dbReference type="ARBA" id="ARBA00022670"/>
    </source>
</evidence>
<evidence type="ECO:0000256" key="16">
    <source>
        <dbReference type="ARBA" id="ARBA00023125"/>
    </source>
</evidence>
<sequence>MDPADLEQIRHAFSCQTTVSDQQGRRLDDVLEVLRGITEQVAQLALHQPLPRIPMGPTPPAPDPPVDPSVPTSLREPRVQHPELYRGGLGKCREFLMKCDIVFRMQPSSFASDPCKIAFIMSSLGGGALEWATSIWDSQVALCNNFAAFTAEMRRVFDHPTCGRDATQRLLQVRQGSRSVAEMAIQFRTLAAESGWNDTALQGAFRQALSEELKDQLATREESTSLNCLISLAIAIDNRLRIRARERGGNSGHQHQQHIRSHPSASGSRAASGVSEEEPMQLGRVAVNAEERQRRLRSRSCFYCGKPGHQIASCPIRPKEDKSEVLSALIDSGADANFMDITFARRAGIPTELLPSPITAFALDGRSLGLVTHSTVPVQLVLSGNHRESIQLLLINSKQSSIVLGQTWLRLHNPHIDWQAGRILAWSGHCLASCLRSALPPPGSKNSSTNLPEPDLSNVPKQYHDLCLTFSKSRALSLPPHRPYDCCIDLLAGAKLPSGRLYSLSGPEKLSMEEYIHESLASGIIRPSSSPVGAGFFFVGKKDGSLRPCIDYRGLNQITIRNKYPLPLINTAFEPLSQAVIFTKLDLRNAYHLVRIREGDEWKTAFNTPLGHYEYLVVPFGLTNAPAVFQGMVNDVLRDLLGKTVFVYIDDILIFSKSPQEHILHVREVLQRLLENQLFVKAEKCSFHVSSVPFLGFIIEEGSIRADPAKIKAVTEWPQPTSRKHLQQFLGFANFYRRFIRNYSVIAAPLTKLTSTAFSFCWNSEAQLAFERLKARFSSAPILCHPDPTRQFTIEVDASDTGVGAILSQRAALDNKLHPCAFFSRRLSSAERNYDVGDRELLAIKLALEEWRHWLEGAGSPFIVLTDHQNLIYLKSAKRLNARQARWSLFFARFNFSVSFRPGSRNIKADALSRVFSLPSSPADPEPILPASCMVAAVSWTIEEVVRSAQTSHPDPRSNPNSSLFVPNSVRSQVLEWVHASCLACHPGVARTTTLVRRSFWWPTLKEDTRAFVLACAVCARSKASHQPPSGLLLPLPVPGRPWSHIGVDFVTGLPLSEGNSVILTIVDRFSKAVHFVPLPKLPSALETAELLVSQVVRLHGIPSDIVSDRGPQFSSQVWRAFCVALGASASLSSGFHPQSNGQAERANQDLGAALRCVTARNPASWSRFLPWVEYAHNSLKSASTGLSPFECSLGYQPPLLSAQEAEVAVPSVKSHILKCKRMWRLARTALLRSNSRSQRLADLHRTAAPKYRAGQHVWLSTSNISLPSSSKKLRPRFIGPFPVVCLINPVSVKLSLPSSLKVYPVFHVSQIKPVASSPLSAPTLPPPPVRVIDNAPAYTVDRIIDIRRKGRGFQYLVDWEGYGPEERSWLHRSLILDQSLIQDFHSRFPLKTRPPARVGSGLACYLATLQLFLSGRRSQLVLRFRFRELWRPVSSFRTYRSYATLPSPAVLYQPPTSQALHLRENLPVISVPSLALTPPALFCSVPVQSFRSSSCPAIVSRSPASPVQSRCEPCTYLSSPVPVWNNPFQTLLPVWTSRSSSSPVQFRFGTNPFQTLIPV</sequence>
<dbReference type="InterPro" id="IPR043502">
    <property type="entry name" value="DNA/RNA_pol_sf"/>
</dbReference>
<feature type="domain" description="Chromo" evidence="22">
    <location>
        <begin position="1339"/>
        <end position="1397"/>
    </location>
</feature>
<dbReference type="SUPFAM" id="SSF57756">
    <property type="entry name" value="Retrovirus zinc finger-like domains"/>
    <property type="match status" value="1"/>
</dbReference>
<dbReference type="InterPro" id="IPR016197">
    <property type="entry name" value="Chromo-like_dom_sf"/>
</dbReference>
<keyword evidence="20" id="KW-0863">Zinc-finger</keyword>
<comment type="subcellular location">
    <subcellularLocation>
        <location evidence="1">Nucleus</location>
    </subcellularLocation>
</comment>
<feature type="compositionally biased region" description="Pro residues" evidence="21">
    <location>
        <begin position="51"/>
        <end position="68"/>
    </location>
</feature>
<dbReference type="InterPro" id="IPR005162">
    <property type="entry name" value="Retrotrans_gag_dom"/>
</dbReference>
<dbReference type="Pfam" id="PF03732">
    <property type="entry name" value="Retrotrans_gag"/>
    <property type="match status" value="1"/>
</dbReference>
<evidence type="ECO:0000256" key="21">
    <source>
        <dbReference type="SAM" id="MobiDB-lite"/>
    </source>
</evidence>
<dbReference type="PROSITE" id="PS50878">
    <property type="entry name" value="RT_POL"/>
    <property type="match status" value="1"/>
</dbReference>
<dbReference type="Proteomes" id="UP001152622">
    <property type="component" value="Chromosome 11"/>
</dbReference>
<evidence type="ECO:0000256" key="18">
    <source>
        <dbReference type="ARBA" id="ARBA00023268"/>
    </source>
</evidence>
<evidence type="ECO:0000256" key="19">
    <source>
        <dbReference type="ARBA" id="ARBA00039658"/>
    </source>
</evidence>
<dbReference type="SMART" id="SM00298">
    <property type="entry name" value="CHROMO"/>
    <property type="match status" value="1"/>
</dbReference>
<dbReference type="Pfam" id="PF17919">
    <property type="entry name" value="RT_RNaseH_2"/>
    <property type="match status" value="1"/>
</dbReference>
<keyword evidence="17" id="KW-0233">DNA recombination</keyword>
<keyword evidence="6" id="KW-0548">Nucleotidyltransferase</keyword>
<evidence type="ECO:0000259" key="24">
    <source>
        <dbReference type="PROSITE" id="PS50878"/>
    </source>
</evidence>
<evidence type="ECO:0000256" key="8">
    <source>
        <dbReference type="ARBA" id="ARBA00022723"/>
    </source>
</evidence>
<dbReference type="InterPro" id="IPR000477">
    <property type="entry name" value="RT_dom"/>
</dbReference>
<evidence type="ECO:0000259" key="25">
    <source>
        <dbReference type="PROSITE" id="PS50994"/>
    </source>
</evidence>
<keyword evidence="16" id="KW-0238">DNA-binding</keyword>
<evidence type="ECO:0000256" key="12">
    <source>
        <dbReference type="ARBA" id="ARBA00022842"/>
    </source>
</evidence>
<keyword evidence="12" id="KW-0460">Magnesium</keyword>
<evidence type="ECO:0000256" key="10">
    <source>
        <dbReference type="ARBA" id="ARBA00022759"/>
    </source>
</evidence>
<accession>A0A9Q1IP88</accession>
<dbReference type="InterPro" id="IPR036875">
    <property type="entry name" value="Znf_CCHC_sf"/>
</dbReference>
<keyword evidence="18" id="KW-0511">Multifunctional enzyme</keyword>
<proteinExistence type="inferred from homology"/>
<keyword evidence="11" id="KW-0378">Hydrolase</keyword>
<evidence type="ECO:0000256" key="1">
    <source>
        <dbReference type="ARBA" id="ARBA00004123"/>
    </source>
</evidence>
<dbReference type="SUPFAM" id="SSF50630">
    <property type="entry name" value="Acid proteases"/>
    <property type="match status" value="1"/>
</dbReference>
<feature type="region of interest" description="Disordered" evidence="21">
    <location>
        <begin position="247"/>
        <end position="291"/>
    </location>
</feature>
<dbReference type="SUPFAM" id="SSF53098">
    <property type="entry name" value="Ribonuclease H-like"/>
    <property type="match status" value="1"/>
</dbReference>
<keyword evidence="20" id="KW-0862">Zinc</keyword>
<evidence type="ECO:0000256" key="13">
    <source>
        <dbReference type="ARBA" id="ARBA00022908"/>
    </source>
</evidence>
<dbReference type="InterPro" id="IPR041577">
    <property type="entry name" value="RT_RNaseH_2"/>
</dbReference>
<dbReference type="GO" id="GO:0003887">
    <property type="term" value="F:DNA-directed DNA polymerase activity"/>
    <property type="evidence" value="ECO:0007669"/>
    <property type="project" value="UniProtKB-KW"/>
</dbReference>
<dbReference type="Gene3D" id="4.10.60.10">
    <property type="entry name" value="Zinc finger, CCHC-type"/>
    <property type="match status" value="1"/>
</dbReference>
<dbReference type="InterPro" id="IPR041588">
    <property type="entry name" value="Integrase_H2C2"/>
</dbReference>
<evidence type="ECO:0000259" key="23">
    <source>
        <dbReference type="PROSITE" id="PS50158"/>
    </source>
</evidence>
<dbReference type="FunFam" id="3.30.70.270:FF:000020">
    <property type="entry name" value="Transposon Tf2-6 polyprotein-like Protein"/>
    <property type="match status" value="1"/>
</dbReference>
<dbReference type="InterPro" id="IPR023780">
    <property type="entry name" value="Chromo_domain"/>
</dbReference>
<dbReference type="Pfam" id="PF00385">
    <property type="entry name" value="Chromo"/>
    <property type="match status" value="1"/>
</dbReference>
<dbReference type="GO" id="GO:0015074">
    <property type="term" value="P:DNA integration"/>
    <property type="evidence" value="ECO:0007669"/>
    <property type="project" value="UniProtKB-KW"/>
</dbReference>
<dbReference type="Pfam" id="PF17921">
    <property type="entry name" value="Integrase_H2C2"/>
    <property type="match status" value="1"/>
</dbReference>
<feature type="region of interest" description="Disordered" evidence="21">
    <location>
        <begin position="48"/>
        <end position="74"/>
    </location>
</feature>
<dbReference type="PROSITE" id="PS50158">
    <property type="entry name" value="ZF_CCHC"/>
    <property type="match status" value="1"/>
</dbReference>
<dbReference type="GO" id="GO:0006310">
    <property type="term" value="P:DNA recombination"/>
    <property type="evidence" value="ECO:0007669"/>
    <property type="project" value="UniProtKB-KW"/>
</dbReference>
<evidence type="ECO:0000256" key="15">
    <source>
        <dbReference type="ARBA" id="ARBA00022932"/>
    </source>
</evidence>
<name>A0A9Q1IP88_SYNKA</name>
<keyword evidence="15" id="KW-0239">DNA-directed DNA polymerase</keyword>
<dbReference type="InterPro" id="IPR056924">
    <property type="entry name" value="SH3_Tf2-1"/>
</dbReference>
<dbReference type="InterPro" id="IPR050951">
    <property type="entry name" value="Retrovirus_Pol_polyprotein"/>
</dbReference>
<dbReference type="GO" id="GO:0004190">
    <property type="term" value="F:aspartic-type endopeptidase activity"/>
    <property type="evidence" value="ECO:0007669"/>
    <property type="project" value="UniProtKB-KW"/>
</dbReference>
<protein>
    <recommendedName>
        <fullName evidence="19">Gypsy retrotransposon integrase-like protein 1</fullName>
        <ecNumber evidence="3">3.1.26.4</ecNumber>
    </recommendedName>
</protein>
<dbReference type="EC" id="3.1.26.4" evidence="3"/>
<dbReference type="GO" id="GO:0003677">
    <property type="term" value="F:DNA binding"/>
    <property type="evidence" value="ECO:0007669"/>
    <property type="project" value="UniProtKB-KW"/>
</dbReference>
<dbReference type="Gene3D" id="3.10.10.10">
    <property type="entry name" value="HIV Type 1 Reverse Transcriptase, subunit A, domain 1"/>
    <property type="match status" value="1"/>
</dbReference>
<dbReference type="GO" id="GO:0005634">
    <property type="term" value="C:nucleus"/>
    <property type="evidence" value="ECO:0007669"/>
    <property type="project" value="UniProtKB-SubCell"/>
</dbReference>
<dbReference type="Gene3D" id="2.40.50.40">
    <property type="match status" value="1"/>
</dbReference>
<dbReference type="CDD" id="cd01647">
    <property type="entry name" value="RT_LTR"/>
    <property type="match status" value="1"/>
</dbReference>
<evidence type="ECO:0000259" key="22">
    <source>
        <dbReference type="PROSITE" id="PS50013"/>
    </source>
</evidence>
<comment type="similarity">
    <text evidence="2">Belongs to the beta type-B retroviral polymerase family. HERV class-II K(HML-2) pol subfamily.</text>
</comment>
<dbReference type="InterPro" id="IPR001584">
    <property type="entry name" value="Integrase_cat-core"/>
</dbReference>
<dbReference type="PANTHER" id="PTHR37984:SF5">
    <property type="entry name" value="PROTEIN NYNRIN-LIKE"/>
    <property type="match status" value="1"/>
</dbReference>
<dbReference type="InterPro" id="IPR012337">
    <property type="entry name" value="RNaseH-like_sf"/>
</dbReference>
<dbReference type="OrthoDB" id="1430630at2759"/>
<evidence type="ECO:0000256" key="20">
    <source>
        <dbReference type="PROSITE-ProRule" id="PRU00047"/>
    </source>
</evidence>
<evidence type="ECO:0000256" key="5">
    <source>
        <dbReference type="ARBA" id="ARBA00022679"/>
    </source>
</evidence>
<dbReference type="SMART" id="SM00343">
    <property type="entry name" value="ZnF_C2HC"/>
    <property type="match status" value="1"/>
</dbReference>
<dbReference type="PANTHER" id="PTHR37984">
    <property type="entry name" value="PROTEIN CBG26694"/>
    <property type="match status" value="1"/>
</dbReference>
<feature type="domain" description="CCHC-type" evidence="23">
    <location>
        <begin position="301"/>
        <end position="315"/>
    </location>
</feature>
<dbReference type="GO" id="GO:0004523">
    <property type="term" value="F:RNA-DNA hybrid ribonuclease activity"/>
    <property type="evidence" value="ECO:0007669"/>
    <property type="project" value="UniProtKB-EC"/>
</dbReference>
<evidence type="ECO:0000256" key="2">
    <source>
        <dbReference type="ARBA" id="ARBA00010879"/>
    </source>
</evidence>
<dbReference type="Gene3D" id="3.30.70.270">
    <property type="match status" value="2"/>
</dbReference>
<keyword evidence="10" id="KW-0255">Endonuclease</keyword>
<dbReference type="PROSITE" id="PS50013">
    <property type="entry name" value="CHROMO_2"/>
    <property type="match status" value="1"/>
</dbReference>
<dbReference type="Pfam" id="PF00665">
    <property type="entry name" value="rve"/>
    <property type="match status" value="1"/>
</dbReference>
<dbReference type="CDD" id="cd09274">
    <property type="entry name" value="RNase_HI_RT_Ty3"/>
    <property type="match status" value="1"/>
</dbReference>
<feature type="compositionally biased region" description="Low complexity" evidence="21">
    <location>
        <begin position="264"/>
        <end position="274"/>
    </location>
</feature>
<evidence type="ECO:0000256" key="6">
    <source>
        <dbReference type="ARBA" id="ARBA00022695"/>
    </source>
</evidence>